<evidence type="ECO:0000313" key="2">
    <source>
        <dbReference type="Proteomes" id="UP000515154"/>
    </source>
</evidence>
<dbReference type="PANTHER" id="PTHR37984:SF5">
    <property type="entry name" value="PROTEIN NYNRIN-LIKE"/>
    <property type="match status" value="1"/>
</dbReference>
<organism evidence="2 3">
    <name type="scientific">Octopus sinensis</name>
    <name type="common">East Asian common octopus</name>
    <dbReference type="NCBI Taxonomy" id="2607531"/>
    <lineage>
        <taxon>Eukaryota</taxon>
        <taxon>Metazoa</taxon>
        <taxon>Spiralia</taxon>
        <taxon>Lophotrochozoa</taxon>
        <taxon>Mollusca</taxon>
        <taxon>Cephalopoda</taxon>
        <taxon>Coleoidea</taxon>
        <taxon>Octopodiformes</taxon>
        <taxon>Octopoda</taxon>
        <taxon>Incirrata</taxon>
        <taxon>Octopodidae</taxon>
        <taxon>Octopus</taxon>
    </lineage>
</organism>
<dbReference type="AlphaFoldDB" id="A0A6P7T1I8"/>
<dbReference type="Gene3D" id="1.10.340.70">
    <property type="match status" value="1"/>
</dbReference>
<sequence>MKMEYLPSKKMRLADGLSRLIPKYNEPLENTVTAELKAENEIKYVLCNAVRELPVTLEEIKFKAETDEFSLKRKNIVISEETNNTIRVAGRNTISNLHSICENMFMCAQRVVMPTPLQGQMFKEFNTGNLGISRMKSLMRGYVYWPKLYLDIEKLIKSCRGCALAAKSPSIKFQPWSKTDIPWCRLHIDFAGPLNRAYYLIEDKANKYSIDYPYFAEKSVGGQPRETCFSKIVVVYPVQKELLPIRKHHRDVDYYKDSELDVELQKCLLDNFFA</sequence>
<evidence type="ECO:0000259" key="1">
    <source>
        <dbReference type="Pfam" id="PF17921"/>
    </source>
</evidence>
<feature type="domain" description="Integrase zinc-binding" evidence="1">
    <location>
        <begin position="114"/>
        <end position="166"/>
    </location>
</feature>
<proteinExistence type="predicted"/>
<dbReference type="Proteomes" id="UP000515154">
    <property type="component" value="Linkage group LG13"/>
</dbReference>
<dbReference type="InterPro" id="IPR050951">
    <property type="entry name" value="Retrovirus_Pol_polyprotein"/>
</dbReference>
<protein>
    <submittedName>
        <fullName evidence="3">Uncharacterized protein K02A2.6-like</fullName>
    </submittedName>
</protein>
<reference evidence="3" key="1">
    <citation type="submission" date="2025-08" db="UniProtKB">
        <authorList>
            <consortium name="RefSeq"/>
        </authorList>
    </citation>
    <scope>IDENTIFICATION</scope>
</reference>
<dbReference type="Pfam" id="PF17921">
    <property type="entry name" value="Integrase_H2C2"/>
    <property type="match status" value="1"/>
</dbReference>
<gene>
    <name evidence="3" type="primary">LOC115218271</name>
</gene>
<keyword evidence="2" id="KW-1185">Reference proteome</keyword>
<evidence type="ECO:0000313" key="3">
    <source>
        <dbReference type="RefSeq" id="XP_029643881.2"/>
    </source>
</evidence>
<dbReference type="InterPro" id="IPR041588">
    <property type="entry name" value="Integrase_H2C2"/>
</dbReference>
<dbReference type="RefSeq" id="XP_029643881.2">
    <property type="nucleotide sequence ID" value="XM_029788021.2"/>
</dbReference>
<name>A0A6P7T1I8_9MOLL</name>
<dbReference type="KEGG" id="osn:115218271"/>
<dbReference type="PANTHER" id="PTHR37984">
    <property type="entry name" value="PROTEIN CBG26694"/>
    <property type="match status" value="1"/>
</dbReference>
<accession>A0A6P7T1I8</accession>